<evidence type="ECO:0000313" key="3">
    <source>
        <dbReference type="Proteomes" id="UP001149163"/>
    </source>
</evidence>
<reference evidence="2" key="1">
    <citation type="submission" date="2022-11" db="EMBL/GenBank/DDBJ databases">
        <authorList>
            <person name="Petersen C."/>
        </authorList>
    </citation>
    <scope>NUCLEOTIDE SEQUENCE</scope>
    <source>
        <strain evidence="2">IBT 26290</strain>
    </source>
</reference>
<dbReference type="EMBL" id="JAPQKN010000006">
    <property type="protein sequence ID" value="KAJ5157354.1"/>
    <property type="molecule type" value="Genomic_DNA"/>
</dbReference>
<feature type="region of interest" description="Disordered" evidence="1">
    <location>
        <begin position="1"/>
        <end position="26"/>
    </location>
</feature>
<gene>
    <name evidence="2" type="ORF">N7482_008454</name>
</gene>
<dbReference type="Proteomes" id="UP001149163">
    <property type="component" value="Unassembled WGS sequence"/>
</dbReference>
<feature type="region of interest" description="Disordered" evidence="1">
    <location>
        <begin position="69"/>
        <end position="102"/>
    </location>
</feature>
<evidence type="ECO:0000256" key="1">
    <source>
        <dbReference type="SAM" id="MobiDB-lite"/>
    </source>
</evidence>
<organism evidence="2 3">
    <name type="scientific">Penicillium canariense</name>
    <dbReference type="NCBI Taxonomy" id="189055"/>
    <lineage>
        <taxon>Eukaryota</taxon>
        <taxon>Fungi</taxon>
        <taxon>Dikarya</taxon>
        <taxon>Ascomycota</taxon>
        <taxon>Pezizomycotina</taxon>
        <taxon>Eurotiomycetes</taxon>
        <taxon>Eurotiomycetidae</taxon>
        <taxon>Eurotiales</taxon>
        <taxon>Aspergillaceae</taxon>
        <taxon>Penicillium</taxon>
    </lineage>
</organism>
<dbReference type="GeneID" id="81429754"/>
<accession>A0A9W9HYG2</accession>
<feature type="compositionally biased region" description="Pro residues" evidence="1">
    <location>
        <begin position="74"/>
        <end position="84"/>
    </location>
</feature>
<proteinExistence type="predicted"/>
<feature type="compositionally biased region" description="Basic residues" evidence="1">
    <location>
        <begin position="1"/>
        <end position="12"/>
    </location>
</feature>
<reference evidence="2" key="2">
    <citation type="journal article" date="2023" name="IMA Fungus">
        <title>Comparative genomic study of the Penicillium genus elucidates a diverse pangenome and 15 lateral gene transfer events.</title>
        <authorList>
            <person name="Petersen C."/>
            <person name="Sorensen T."/>
            <person name="Nielsen M.R."/>
            <person name="Sondergaard T.E."/>
            <person name="Sorensen J.L."/>
            <person name="Fitzpatrick D.A."/>
            <person name="Frisvad J.C."/>
            <person name="Nielsen K.L."/>
        </authorList>
    </citation>
    <scope>NUCLEOTIDE SEQUENCE</scope>
    <source>
        <strain evidence="2">IBT 26290</strain>
    </source>
</reference>
<comment type="caution">
    <text evidence="2">The sequence shown here is derived from an EMBL/GenBank/DDBJ whole genome shotgun (WGS) entry which is preliminary data.</text>
</comment>
<name>A0A9W9HYG2_9EURO</name>
<feature type="compositionally biased region" description="Polar residues" evidence="1">
    <location>
        <begin position="149"/>
        <end position="158"/>
    </location>
</feature>
<protein>
    <submittedName>
        <fullName evidence="2">Uncharacterized protein</fullName>
    </submittedName>
</protein>
<dbReference type="AlphaFoldDB" id="A0A9W9HYG2"/>
<feature type="region of interest" description="Disordered" evidence="1">
    <location>
        <begin position="149"/>
        <end position="181"/>
    </location>
</feature>
<keyword evidence="3" id="KW-1185">Reference proteome</keyword>
<feature type="compositionally biased region" description="Low complexity" evidence="1">
    <location>
        <begin position="85"/>
        <end position="100"/>
    </location>
</feature>
<sequence>MIPARSQRRRCNWKAAASPSHPRHKSPSPLANLILFLPSSSKPHLLVSESAHCNSLALVPERLAFPATRSSLSPLPPSSPPVRPPFGSFPSPSPPSLIDSDSSRFHTSNAASLFFLPPICDQQPRRIPDPPVHSATVISRRLETSRLTSFPLTSSRLTSPRDPSARILKPARSPSLPKHTL</sequence>
<evidence type="ECO:0000313" key="2">
    <source>
        <dbReference type="EMBL" id="KAJ5157354.1"/>
    </source>
</evidence>
<dbReference type="RefSeq" id="XP_056540343.1">
    <property type="nucleotide sequence ID" value="XM_056690578.1"/>
</dbReference>